<evidence type="ECO:0000313" key="3">
    <source>
        <dbReference type="Proteomes" id="UP000093267"/>
    </source>
</evidence>
<evidence type="ECO:0000259" key="1">
    <source>
        <dbReference type="Pfam" id="PF13460"/>
    </source>
</evidence>
<gene>
    <name evidence="2" type="ORF">AYR63_07025</name>
</gene>
<organism evidence="2 3">
    <name type="scientific">Secundilactobacillus paracollinoides</name>
    <dbReference type="NCBI Taxonomy" id="240427"/>
    <lineage>
        <taxon>Bacteria</taxon>
        <taxon>Bacillati</taxon>
        <taxon>Bacillota</taxon>
        <taxon>Bacilli</taxon>
        <taxon>Lactobacillales</taxon>
        <taxon>Lactobacillaceae</taxon>
        <taxon>Secundilactobacillus</taxon>
    </lineage>
</organism>
<dbReference type="Gene3D" id="3.40.50.720">
    <property type="entry name" value="NAD(P)-binding Rossmann-like Domain"/>
    <property type="match status" value="1"/>
</dbReference>
<dbReference type="Proteomes" id="UP000093267">
    <property type="component" value="Chromosome"/>
</dbReference>
<dbReference type="KEGG" id="lpd:AYR62_11180"/>
<dbReference type="AlphaFoldDB" id="A0A1B2IXV9"/>
<dbReference type="RefSeq" id="WP_056987514.1">
    <property type="nucleotide sequence ID" value="NZ_CP014915.1"/>
</dbReference>
<proteinExistence type="predicted"/>
<protein>
    <submittedName>
        <fullName evidence="2">Saccharopine dehydrogenase</fullName>
    </submittedName>
</protein>
<accession>A0A1B2IXV9</accession>
<evidence type="ECO:0000313" key="2">
    <source>
        <dbReference type="EMBL" id="ANZ66905.1"/>
    </source>
</evidence>
<dbReference type="PANTHER" id="PTHR43355:SF2">
    <property type="entry name" value="FLAVIN REDUCTASE (NADPH)"/>
    <property type="match status" value="1"/>
</dbReference>
<dbReference type="InterPro" id="IPR016040">
    <property type="entry name" value="NAD(P)-bd_dom"/>
</dbReference>
<dbReference type="InterPro" id="IPR036291">
    <property type="entry name" value="NAD(P)-bd_dom_sf"/>
</dbReference>
<sequence>MKRVLILGATSHISHYLIPKLIHQDVSLTLFARHGQQRLTRFVSIPNVHVRSGNWNSVTDLHSAIAKQEIIFMATGQFIQANKNVVSVMNASRVNRLIVATGLGIENEVSGKFGQWNRQMMGNNRNLIDAAEVIKHSGLNFTLMRMAWLYDQPNNERYELIPSGQPFRDTQLTRQAAATFIADVVHHPQLAAYESVGVAEPDTRWTKPAFY</sequence>
<dbReference type="PANTHER" id="PTHR43355">
    <property type="entry name" value="FLAVIN REDUCTASE (NADPH)"/>
    <property type="match status" value="1"/>
</dbReference>
<keyword evidence="3" id="KW-1185">Reference proteome</keyword>
<dbReference type="Pfam" id="PF13460">
    <property type="entry name" value="NAD_binding_10"/>
    <property type="match status" value="1"/>
</dbReference>
<reference evidence="2 3" key="1">
    <citation type="submission" date="2016-03" db="EMBL/GenBank/DDBJ databases">
        <title>Pediococcus and Lactobacillus from brewery environment - whole genome sequencing and assembly.</title>
        <authorList>
            <person name="Behr J."/>
            <person name="Geissler A.J."/>
            <person name="Vogel R.F."/>
        </authorList>
    </citation>
    <scope>NUCLEOTIDE SEQUENCE [LARGE SCALE GENOMIC DNA]</scope>
    <source>
        <strain evidence="2 3">TMW 1.1995</strain>
    </source>
</reference>
<dbReference type="OrthoDB" id="9803892at2"/>
<dbReference type="GO" id="GO:0004074">
    <property type="term" value="F:biliverdin reductase [NAD(P)H] activity"/>
    <property type="evidence" value="ECO:0007669"/>
    <property type="project" value="TreeGrafter"/>
</dbReference>
<dbReference type="GO" id="GO:0042602">
    <property type="term" value="F:riboflavin reductase (NADPH) activity"/>
    <property type="evidence" value="ECO:0007669"/>
    <property type="project" value="TreeGrafter"/>
</dbReference>
<feature type="domain" description="NAD(P)-binding" evidence="1">
    <location>
        <begin position="8"/>
        <end position="188"/>
    </location>
</feature>
<dbReference type="InterPro" id="IPR051606">
    <property type="entry name" value="Polyketide_Oxido-like"/>
</dbReference>
<dbReference type="EMBL" id="CP014924">
    <property type="protein sequence ID" value="ANZ66905.1"/>
    <property type="molecule type" value="Genomic_DNA"/>
</dbReference>
<dbReference type="STRING" id="240427.AYR62_11180"/>
<dbReference type="SUPFAM" id="SSF51735">
    <property type="entry name" value="NAD(P)-binding Rossmann-fold domains"/>
    <property type="match status" value="1"/>
</dbReference>
<name>A0A1B2IXV9_9LACO</name>